<evidence type="ECO:0000256" key="2">
    <source>
        <dbReference type="ARBA" id="ARBA00022475"/>
    </source>
</evidence>
<feature type="signal peptide" evidence="6">
    <location>
        <begin position="1"/>
        <end position="17"/>
    </location>
</feature>
<dbReference type="GO" id="GO:0005886">
    <property type="term" value="C:plasma membrane"/>
    <property type="evidence" value="ECO:0007669"/>
    <property type="project" value="UniProtKB-SubCell"/>
</dbReference>
<keyword evidence="4" id="KW-0472">Membrane</keyword>
<protein>
    <submittedName>
        <fullName evidence="9">Growth arrest-specific protein 1-like</fullName>
    </submittedName>
</protein>
<organism evidence="8 9">
    <name type="scientific">Bombyx mandarina</name>
    <name type="common">Wild silk moth</name>
    <name type="synonym">Wild silkworm</name>
    <dbReference type="NCBI Taxonomy" id="7092"/>
    <lineage>
        <taxon>Eukaryota</taxon>
        <taxon>Metazoa</taxon>
        <taxon>Ecdysozoa</taxon>
        <taxon>Arthropoda</taxon>
        <taxon>Hexapoda</taxon>
        <taxon>Insecta</taxon>
        <taxon>Pterygota</taxon>
        <taxon>Neoptera</taxon>
        <taxon>Endopterygota</taxon>
        <taxon>Lepidoptera</taxon>
        <taxon>Glossata</taxon>
        <taxon>Ditrysia</taxon>
        <taxon>Bombycoidea</taxon>
        <taxon>Bombycidae</taxon>
        <taxon>Bombycinae</taxon>
        <taxon>Bombyx</taxon>
    </lineage>
</organism>
<name>A0A6J2JK19_BOMMA</name>
<evidence type="ECO:0000313" key="9">
    <source>
        <dbReference type="RefSeq" id="XP_028029613.1"/>
    </source>
</evidence>
<dbReference type="OrthoDB" id="5950623at2759"/>
<keyword evidence="3 6" id="KW-0732">Signal</keyword>
<dbReference type="Pfam" id="PF02351">
    <property type="entry name" value="GDNF"/>
    <property type="match status" value="1"/>
</dbReference>
<keyword evidence="8" id="KW-1185">Reference proteome</keyword>
<dbReference type="InterPro" id="IPR039596">
    <property type="entry name" value="GAS1"/>
</dbReference>
<evidence type="ECO:0000256" key="6">
    <source>
        <dbReference type="SAM" id="SignalP"/>
    </source>
</evidence>
<dbReference type="SMR" id="A0A6J2JK19"/>
<evidence type="ECO:0000256" key="5">
    <source>
        <dbReference type="ARBA" id="ARBA00023180"/>
    </source>
</evidence>
<evidence type="ECO:0000256" key="4">
    <source>
        <dbReference type="ARBA" id="ARBA00023136"/>
    </source>
</evidence>
<evidence type="ECO:0000259" key="7">
    <source>
        <dbReference type="Pfam" id="PF02351"/>
    </source>
</evidence>
<evidence type="ECO:0000256" key="3">
    <source>
        <dbReference type="ARBA" id="ARBA00022729"/>
    </source>
</evidence>
<dbReference type="RefSeq" id="XP_028029613.1">
    <property type="nucleotide sequence ID" value="XM_028173812.1"/>
</dbReference>
<reference evidence="9" key="1">
    <citation type="submission" date="2025-08" db="UniProtKB">
        <authorList>
            <consortium name="RefSeq"/>
        </authorList>
    </citation>
    <scope>IDENTIFICATION</scope>
    <source>
        <tissue evidence="9">Silk gland</tissue>
    </source>
</reference>
<accession>A0A6J2JK19</accession>
<dbReference type="GeneID" id="114242590"/>
<dbReference type="AlphaFoldDB" id="A0A6J2JK19"/>
<feature type="domain" description="GDNF/GAS1" evidence="7">
    <location>
        <begin position="112"/>
        <end position="186"/>
    </location>
</feature>
<feature type="chain" id="PRO_5026837319" evidence="6">
    <location>
        <begin position="18"/>
        <end position="238"/>
    </location>
</feature>
<keyword evidence="5" id="KW-0325">Glycoprotein</keyword>
<dbReference type="Proteomes" id="UP000504629">
    <property type="component" value="Unplaced"/>
</dbReference>
<keyword evidence="2" id="KW-1003">Cell membrane</keyword>
<dbReference type="InterPro" id="IPR016017">
    <property type="entry name" value="GDNF/GAS1"/>
</dbReference>
<evidence type="ECO:0000313" key="8">
    <source>
        <dbReference type="Proteomes" id="UP000504629"/>
    </source>
</evidence>
<proteinExistence type="predicted"/>
<dbReference type="PANTHER" id="PTHR16840">
    <property type="entry name" value="GROWTH ARREST-SPECIFIC PROTEIN 1"/>
    <property type="match status" value="1"/>
</dbReference>
<gene>
    <name evidence="9" type="primary">LOC114242590</name>
</gene>
<sequence>MWVVAALLAASAAAVASMPCTEARNRCMYRTGCGAALSNYMMMCERVLTTDLPPTACPNECSNALIALTSTEEGKELMSCECEDDYCIEAKDRIDVCRSQVMKGASDVIPSCSLSQLICLADAQCSTALQYYHHLCRSMFRGRKCSKKCINSIEILRKQEKAAALTVCQCDGTEDYDCPTMQENLARLCFHKHKNHTRSHDRHGEKHKKVNEVVYASASSLSDISLLLFLTCILSAFS</sequence>
<comment type="subcellular location">
    <subcellularLocation>
        <location evidence="1">Cell membrane</location>
    </subcellularLocation>
</comment>
<evidence type="ECO:0000256" key="1">
    <source>
        <dbReference type="ARBA" id="ARBA00004236"/>
    </source>
</evidence>
<dbReference type="KEGG" id="bman:114242590"/>
<dbReference type="PANTHER" id="PTHR16840:SF3">
    <property type="entry name" value="GROWTH ARREST-SPECIFIC PROTEIN 1"/>
    <property type="match status" value="1"/>
</dbReference>
<dbReference type="GO" id="GO:0051726">
    <property type="term" value="P:regulation of cell cycle"/>
    <property type="evidence" value="ECO:0007669"/>
    <property type="project" value="InterPro"/>
</dbReference>